<dbReference type="EMBL" id="JBHSOJ010000032">
    <property type="protein sequence ID" value="MFC5632045.1"/>
    <property type="molecule type" value="Genomic_DNA"/>
</dbReference>
<proteinExistence type="predicted"/>
<sequence length="166" mass="18465">MLGNYTIMDLVTLGGVLTAVGTVLGGASAILTILRDNKSIKKELGVLSQNQKELSQNQNELSNRLFVVSGNVDKLSSSVLSKTESLSELFYGSHPVLRLCTDDVNSYRVKAEETGDSMEEISKFLHSIHEEYYEVVNDQPYEYHGIRFSPGEVYSKSKILELLNNN</sequence>
<keyword evidence="3" id="KW-1185">Reference proteome</keyword>
<evidence type="ECO:0000313" key="2">
    <source>
        <dbReference type="EMBL" id="MFC5632045.1"/>
    </source>
</evidence>
<accession>A0ABW0UGN5</accession>
<organism evidence="2 3">
    <name type="scientific">Streptococcus caledonicus</name>
    <dbReference type="NCBI Taxonomy" id="2614158"/>
    <lineage>
        <taxon>Bacteria</taxon>
        <taxon>Bacillati</taxon>
        <taxon>Bacillota</taxon>
        <taxon>Bacilli</taxon>
        <taxon>Lactobacillales</taxon>
        <taxon>Streptococcaceae</taxon>
        <taxon>Streptococcus</taxon>
    </lineage>
</organism>
<protein>
    <submittedName>
        <fullName evidence="2">Uncharacterized protein</fullName>
    </submittedName>
</protein>
<dbReference type="RefSeq" id="WP_232323223.1">
    <property type="nucleotide sequence ID" value="NZ_JBHSOJ010000032.1"/>
</dbReference>
<dbReference type="Proteomes" id="UP001596110">
    <property type="component" value="Unassembled WGS sequence"/>
</dbReference>
<keyword evidence="1" id="KW-0472">Membrane</keyword>
<comment type="caution">
    <text evidence="2">The sequence shown here is derived from an EMBL/GenBank/DDBJ whole genome shotgun (WGS) entry which is preliminary data.</text>
</comment>
<gene>
    <name evidence="2" type="ORF">ACFPQ3_10955</name>
</gene>
<keyword evidence="1" id="KW-0812">Transmembrane</keyword>
<name>A0ABW0UGN5_9STRE</name>
<keyword evidence="1" id="KW-1133">Transmembrane helix</keyword>
<evidence type="ECO:0000313" key="3">
    <source>
        <dbReference type="Proteomes" id="UP001596110"/>
    </source>
</evidence>
<evidence type="ECO:0000256" key="1">
    <source>
        <dbReference type="SAM" id="Phobius"/>
    </source>
</evidence>
<reference evidence="3" key="1">
    <citation type="journal article" date="2019" name="Int. J. Syst. Evol. Microbiol.">
        <title>The Global Catalogue of Microorganisms (GCM) 10K type strain sequencing project: providing services to taxonomists for standard genome sequencing and annotation.</title>
        <authorList>
            <consortium name="The Broad Institute Genomics Platform"/>
            <consortium name="The Broad Institute Genome Sequencing Center for Infectious Disease"/>
            <person name="Wu L."/>
            <person name="Ma J."/>
        </authorList>
    </citation>
    <scope>NUCLEOTIDE SEQUENCE [LARGE SCALE GENOMIC DNA]</scope>
    <source>
        <strain evidence="3">DT43</strain>
    </source>
</reference>
<feature type="transmembrane region" description="Helical" evidence="1">
    <location>
        <begin position="12"/>
        <end position="34"/>
    </location>
</feature>